<dbReference type="EMBL" id="ML976727">
    <property type="protein sequence ID" value="KAF1967833.1"/>
    <property type="molecule type" value="Genomic_DNA"/>
</dbReference>
<name>A0A6A5URM5_9PLEO</name>
<gene>
    <name evidence="2" type="ORF">BU23DRAFT_572819</name>
</gene>
<accession>A0A6A5URM5</accession>
<organism evidence="2 3">
    <name type="scientific">Bimuria novae-zelandiae CBS 107.79</name>
    <dbReference type="NCBI Taxonomy" id="1447943"/>
    <lineage>
        <taxon>Eukaryota</taxon>
        <taxon>Fungi</taxon>
        <taxon>Dikarya</taxon>
        <taxon>Ascomycota</taxon>
        <taxon>Pezizomycotina</taxon>
        <taxon>Dothideomycetes</taxon>
        <taxon>Pleosporomycetidae</taxon>
        <taxon>Pleosporales</taxon>
        <taxon>Massarineae</taxon>
        <taxon>Didymosphaeriaceae</taxon>
        <taxon>Bimuria</taxon>
    </lineage>
</organism>
<sequence length="130" mass="13959">MKASLILSSVFLTFGLATPTLQATPVPCSGNQKSHVLLDTEYNLLGSPSQQTNIEIFNGGCLLITGNLTGIFDNSVSSLSPNGQRGLLRTLYDFPNCPVSGDRVTFTGRVNDLRLLRPNLDNRGSSILCT</sequence>
<proteinExistence type="predicted"/>
<feature type="chain" id="PRO_5025398024" evidence="1">
    <location>
        <begin position="24"/>
        <end position="130"/>
    </location>
</feature>
<protein>
    <submittedName>
        <fullName evidence="2">Uncharacterized protein</fullName>
    </submittedName>
</protein>
<evidence type="ECO:0000313" key="2">
    <source>
        <dbReference type="EMBL" id="KAF1967833.1"/>
    </source>
</evidence>
<dbReference type="AlphaFoldDB" id="A0A6A5URM5"/>
<evidence type="ECO:0000256" key="1">
    <source>
        <dbReference type="SAM" id="SignalP"/>
    </source>
</evidence>
<evidence type="ECO:0000313" key="3">
    <source>
        <dbReference type="Proteomes" id="UP000800036"/>
    </source>
</evidence>
<reference evidence="2" key="1">
    <citation type="journal article" date="2020" name="Stud. Mycol.">
        <title>101 Dothideomycetes genomes: a test case for predicting lifestyles and emergence of pathogens.</title>
        <authorList>
            <person name="Haridas S."/>
            <person name="Albert R."/>
            <person name="Binder M."/>
            <person name="Bloem J."/>
            <person name="Labutti K."/>
            <person name="Salamov A."/>
            <person name="Andreopoulos B."/>
            <person name="Baker S."/>
            <person name="Barry K."/>
            <person name="Bills G."/>
            <person name="Bluhm B."/>
            <person name="Cannon C."/>
            <person name="Castanera R."/>
            <person name="Culley D."/>
            <person name="Daum C."/>
            <person name="Ezra D."/>
            <person name="Gonzalez J."/>
            <person name="Henrissat B."/>
            <person name="Kuo A."/>
            <person name="Liang C."/>
            <person name="Lipzen A."/>
            <person name="Lutzoni F."/>
            <person name="Magnuson J."/>
            <person name="Mondo S."/>
            <person name="Nolan M."/>
            <person name="Ohm R."/>
            <person name="Pangilinan J."/>
            <person name="Park H.-J."/>
            <person name="Ramirez L."/>
            <person name="Alfaro M."/>
            <person name="Sun H."/>
            <person name="Tritt A."/>
            <person name="Yoshinaga Y."/>
            <person name="Zwiers L.-H."/>
            <person name="Turgeon B."/>
            <person name="Goodwin S."/>
            <person name="Spatafora J."/>
            <person name="Crous P."/>
            <person name="Grigoriev I."/>
        </authorList>
    </citation>
    <scope>NUCLEOTIDE SEQUENCE</scope>
    <source>
        <strain evidence="2">CBS 107.79</strain>
    </source>
</reference>
<keyword evidence="3" id="KW-1185">Reference proteome</keyword>
<dbReference type="Proteomes" id="UP000800036">
    <property type="component" value="Unassembled WGS sequence"/>
</dbReference>
<keyword evidence="1" id="KW-0732">Signal</keyword>
<feature type="signal peptide" evidence="1">
    <location>
        <begin position="1"/>
        <end position="23"/>
    </location>
</feature>